<evidence type="ECO:0000256" key="8">
    <source>
        <dbReference type="SAM" id="Phobius"/>
    </source>
</evidence>
<keyword evidence="6 8" id="KW-1133">Transmembrane helix</keyword>
<feature type="transmembrane region" description="Helical" evidence="8">
    <location>
        <begin position="495"/>
        <end position="513"/>
    </location>
</feature>
<dbReference type="PANTHER" id="PTHR42718:SF9">
    <property type="entry name" value="MAJOR FACILITATOR SUPERFAMILY MULTIDRUG TRANSPORTER MFSC"/>
    <property type="match status" value="1"/>
</dbReference>
<dbReference type="NCBIfam" id="TIGR00711">
    <property type="entry name" value="efflux_EmrB"/>
    <property type="match status" value="1"/>
</dbReference>
<evidence type="ECO:0000256" key="2">
    <source>
        <dbReference type="ARBA" id="ARBA00008537"/>
    </source>
</evidence>
<feature type="transmembrane region" description="Helical" evidence="8">
    <location>
        <begin position="315"/>
        <end position="336"/>
    </location>
</feature>
<reference evidence="10 11" key="1">
    <citation type="submission" date="2020-10" db="EMBL/GenBank/DDBJ databases">
        <title>Phylogeny of dyella-like bacteria.</title>
        <authorList>
            <person name="Fu J."/>
        </authorList>
    </citation>
    <scope>NUCLEOTIDE SEQUENCE [LARGE SCALE GENOMIC DNA]</scope>
    <source>
        <strain evidence="10 11">JP1</strain>
    </source>
</reference>
<organism evidence="10 11">
    <name type="scientific">Dyella jejuensis</name>
    <dbReference type="NCBI Taxonomy" id="1432009"/>
    <lineage>
        <taxon>Bacteria</taxon>
        <taxon>Pseudomonadati</taxon>
        <taxon>Pseudomonadota</taxon>
        <taxon>Gammaproteobacteria</taxon>
        <taxon>Lysobacterales</taxon>
        <taxon>Rhodanobacteraceae</taxon>
        <taxon>Dyella</taxon>
    </lineage>
</organism>
<evidence type="ECO:0000256" key="3">
    <source>
        <dbReference type="ARBA" id="ARBA00022448"/>
    </source>
</evidence>
<keyword evidence="11" id="KW-1185">Reference proteome</keyword>
<keyword evidence="5 8" id="KW-0812">Transmembrane</keyword>
<keyword evidence="7 8" id="KW-0472">Membrane</keyword>
<evidence type="ECO:0000256" key="1">
    <source>
        <dbReference type="ARBA" id="ARBA00004651"/>
    </source>
</evidence>
<sequence>MAEAAAAPASHPERATVADWIAVAAGSLGALMATLDISITNSALPQIQGEIGATGTEGTWISTGYLMSEIVIIPLAAWLTRVFGLRNFLLSCAVLFILFSMMCGLSHTLMAMIIGRIGQGLTGGAMIPTAQTIIRSRLPMSQLPVGMTAFGLIVLLGPLLGPVLGGWLTENISWSWCFFINLPVCIGLITLLMAGLPSDRPHWEALRQADWLGIVGLSAGLSSLTVVLEEGQRERWFESDLIIWLSLLSLFGMVLIAISQFTAKRPVMRLSLLRNPRYASVILIVVVVGAALYGVIYLIPQFLGLIAGYNAEQSGWVMLVSGVPAFLMMPILPRLLGKVDFRFLVITGLLCFVSSCMLDIHLTAQSVGHDFFWSQLIRGAGQMLAMMPLNQASMAAVSREESGDAAGIYNMARNLGGSIGLAIIGTVIDRRNTFHVATIRESLTANSVLGQDRIAANAASWFAQTGDLAYSRMRALGQLAGQIQQQAMVITYSEVFYLLGIALLCCVPLALLLKTPSYHAPAAGGH</sequence>
<keyword evidence="4" id="KW-1003">Cell membrane</keyword>
<dbReference type="PANTHER" id="PTHR42718">
    <property type="entry name" value="MAJOR FACILITATOR SUPERFAMILY MULTIDRUG TRANSPORTER MFSC"/>
    <property type="match status" value="1"/>
</dbReference>
<protein>
    <submittedName>
        <fullName evidence="10">Multidrug efflux MFS transporter</fullName>
    </submittedName>
</protein>
<keyword evidence="3" id="KW-0813">Transport</keyword>
<dbReference type="Pfam" id="PF07690">
    <property type="entry name" value="MFS_1"/>
    <property type="match status" value="1"/>
</dbReference>
<comment type="caution">
    <text evidence="10">The sequence shown here is derived from an EMBL/GenBank/DDBJ whole genome shotgun (WGS) entry which is preliminary data.</text>
</comment>
<feature type="transmembrane region" description="Helical" evidence="8">
    <location>
        <begin position="145"/>
        <end position="167"/>
    </location>
</feature>
<comment type="subcellular location">
    <subcellularLocation>
        <location evidence="1">Cell membrane</location>
        <topology evidence="1">Multi-pass membrane protein</topology>
    </subcellularLocation>
</comment>
<feature type="transmembrane region" description="Helical" evidence="8">
    <location>
        <begin position="20"/>
        <end position="39"/>
    </location>
</feature>
<dbReference type="InterPro" id="IPR020846">
    <property type="entry name" value="MFS_dom"/>
</dbReference>
<dbReference type="Gene3D" id="1.20.1250.20">
    <property type="entry name" value="MFS general substrate transporter like domains"/>
    <property type="match status" value="1"/>
</dbReference>
<feature type="domain" description="Major facilitator superfamily (MFS) profile" evidence="9">
    <location>
        <begin position="22"/>
        <end position="518"/>
    </location>
</feature>
<feature type="transmembrane region" description="Helical" evidence="8">
    <location>
        <begin position="173"/>
        <end position="197"/>
    </location>
</feature>
<dbReference type="Gene3D" id="1.20.1720.10">
    <property type="entry name" value="Multidrug resistance protein D"/>
    <property type="match status" value="1"/>
</dbReference>
<dbReference type="InterPro" id="IPR011701">
    <property type="entry name" value="MFS"/>
</dbReference>
<evidence type="ECO:0000256" key="7">
    <source>
        <dbReference type="ARBA" id="ARBA00023136"/>
    </source>
</evidence>
<feature type="transmembrane region" description="Helical" evidence="8">
    <location>
        <begin position="209"/>
        <end position="229"/>
    </location>
</feature>
<name>A0ABW8JL71_9GAMM</name>
<gene>
    <name evidence="10" type="ORF">ISP15_14745</name>
</gene>
<comment type="similarity">
    <text evidence="2">Belongs to the major facilitator superfamily. EmrB family.</text>
</comment>
<dbReference type="InterPro" id="IPR004638">
    <property type="entry name" value="EmrB-like"/>
</dbReference>
<evidence type="ECO:0000313" key="10">
    <source>
        <dbReference type="EMBL" id="MFK2901598.1"/>
    </source>
</evidence>
<dbReference type="PROSITE" id="PS50850">
    <property type="entry name" value="MFS"/>
    <property type="match status" value="1"/>
</dbReference>
<feature type="transmembrane region" description="Helical" evidence="8">
    <location>
        <begin position="278"/>
        <end position="303"/>
    </location>
</feature>
<dbReference type="CDD" id="cd17503">
    <property type="entry name" value="MFS_LmrB_MDR_like"/>
    <property type="match status" value="1"/>
</dbReference>
<dbReference type="EMBL" id="JADIKJ010000016">
    <property type="protein sequence ID" value="MFK2901598.1"/>
    <property type="molecule type" value="Genomic_DNA"/>
</dbReference>
<feature type="transmembrane region" description="Helical" evidence="8">
    <location>
        <begin position="241"/>
        <end position="258"/>
    </location>
</feature>
<dbReference type="Proteomes" id="UP001620461">
    <property type="component" value="Unassembled WGS sequence"/>
</dbReference>
<evidence type="ECO:0000256" key="6">
    <source>
        <dbReference type="ARBA" id="ARBA00022989"/>
    </source>
</evidence>
<dbReference type="SUPFAM" id="SSF103473">
    <property type="entry name" value="MFS general substrate transporter"/>
    <property type="match status" value="1"/>
</dbReference>
<evidence type="ECO:0000256" key="5">
    <source>
        <dbReference type="ARBA" id="ARBA00022692"/>
    </source>
</evidence>
<evidence type="ECO:0000313" key="11">
    <source>
        <dbReference type="Proteomes" id="UP001620461"/>
    </source>
</evidence>
<proteinExistence type="inferred from homology"/>
<feature type="transmembrane region" description="Helical" evidence="8">
    <location>
        <begin position="85"/>
        <end position="106"/>
    </location>
</feature>
<evidence type="ECO:0000259" key="9">
    <source>
        <dbReference type="PROSITE" id="PS50850"/>
    </source>
</evidence>
<evidence type="ECO:0000256" key="4">
    <source>
        <dbReference type="ARBA" id="ARBA00022475"/>
    </source>
</evidence>
<feature type="transmembrane region" description="Helical" evidence="8">
    <location>
        <begin position="343"/>
        <end position="364"/>
    </location>
</feature>
<dbReference type="InterPro" id="IPR036259">
    <property type="entry name" value="MFS_trans_sf"/>
</dbReference>
<accession>A0ABW8JL71</accession>
<feature type="transmembrane region" description="Helical" evidence="8">
    <location>
        <begin position="60"/>
        <end position="79"/>
    </location>
</feature>